<comment type="caution">
    <text evidence="1">The sequence shown here is derived from an EMBL/GenBank/DDBJ whole genome shotgun (WGS) entry which is preliminary data.</text>
</comment>
<gene>
    <name evidence="1" type="ORF">CPT75_17615</name>
</gene>
<dbReference type="Proteomes" id="UP000245488">
    <property type="component" value="Chromosome"/>
</dbReference>
<accession>A0A317G5H0</accession>
<keyword evidence="2" id="KW-1185">Reference proteome</keyword>
<reference evidence="1 2" key="1">
    <citation type="submission" date="2017-09" db="EMBL/GenBank/DDBJ databases">
        <title>High-quality draft genome sequence of Butyrivibrio fibrisolvens INBov1, isolated from cow rumen.</title>
        <authorList>
            <person name="Rodriguez Hernaez J."/>
            <person name="Rivarola M."/>
            <person name="Paniego N."/>
            <person name="Cravero S."/>
            <person name="Ceron Cucchi M."/>
            <person name="Martinez M.C."/>
        </authorList>
    </citation>
    <scope>NUCLEOTIDE SEQUENCE [LARGE SCALE GENOMIC DNA]</scope>
    <source>
        <strain evidence="1 2">INBov1</strain>
    </source>
</reference>
<protein>
    <submittedName>
        <fullName evidence="1">Uncharacterized protein</fullName>
    </submittedName>
</protein>
<proteinExistence type="predicted"/>
<dbReference type="AlphaFoldDB" id="A0A317G5H0"/>
<name>A0A317G5H0_BUTFI</name>
<evidence type="ECO:0000313" key="2">
    <source>
        <dbReference type="Proteomes" id="UP000245488"/>
    </source>
</evidence>
<dbReference type="EMBL" id="NXNG01000001">
    <property type="protein sequence ID" value="PWT28797.1"/>
    <property type="molecule type" value="Genomic_DNA"/>
</dbReference>
<organism evidence="1 2">
    <name type="scientific">Butyrivibrio fibrisolvens</name>
    <dbReference type="NCBI Taxonomy" id="831"/>
    <lineage>
        <taxon>Bacteria</taxon>
        <taxon>Bacillati</taxon>
        <taxon>Bacillota</taxon>
        <taxon>Clostridia</taxon>
        <taxon>Lachnospirales</taxon>
        <taxon>Lachnospiraceae</taxon>
        <taxon>Butyrivibrio</taxon>
    </lineage>
</organism>
<evidence type="ECO:0000313" key="1">
    <source>
        <dbReference type="EMBL" id="PWT28797.1"/>
    </source>
</evidence>
<sequence>MKRHTHEDPEIQRMRILLDQGFDDTGVGDGTIKHVVPEDCLYRRNSKCSVISRKESTLKKWIKMLRYR</sequence>
<dbReference type="RefSeq" id="WP_110073869.1">
    <property type="nucleotide sequence ID" value="NZ_CM009896.1"/>
</dbReference>